<dbReference type="EMBL" id="JAAWWK010000002">
    <property type="protein sequence ID" value="NKI17440.1"/>
    <property type="molecule type" value="Genomic_DNA"/>
</dbReference>
<dbReference type="Proteomes" id="UP000765845">
    <property type="component" value="Unassembled WGS sequence"/>
</dbReference>
<evidence type="ECO:0000313" key="2">
    <source>
        <dbReference type="Proteomes" id="UP000765845"/>
    </source>
</evidence>
<dbReference type="RefSeq" id="WP_168449936.1">
    <property type="nucleotide sequence ID" value="NZ_JAAWWK010000002.1"/>
</dbReference>
<keyword evidence="2" id="KW-1185">Reference proteome</keyword>
<name>A0ABX1GE24_9GAMM</name>
<reference evidence="1 2" key="1">
    <citation type="submission" date="2020-04" db="EMBL/GenBank/DDBJ databases">
        <authorList>
            <person name="Yoon J."/>
        </authorList>
    </citation>
    <scope>NUCLEOTIDE SEQUENCE [LARGE SCALE GENOMIC DNA]</scope>
    <source>
        <strain evidence="1 2">KMU-166</strain>
    </source>
</reference>
<organism evidence="1 2">
    <name type="scientific">Spongiibacter thalassae</name>
    <dbReference type="NCBI Taxonomy" id="2721624"/>
    <lineage>
        <taxon>Bacteria</taxon>
        <taxon>Pseudomonadati</taxon>
        <taxon>Pseudomonadota</taxon>
        <taxon>Gammaproteobacteria</taxon>
        <taxon>Cellvibrionales</taxon>
        <taxon>Spongiibacteraceae</taxon>
        <taxon>Spongiibacter</taxon>
    </lineage>
</organism>
<proteinExistence type="predicted"/>
<gene>
    <name evidence="1" type="ORF">HCU74_08420</name>
</gene>
<protein>
    <recommendedName>
        <fullName evidence="3">Phage tail protein</fullName>
    </recommendedName>
</protein>
<sequence>MTLDGIDITDNLVWVDEFQFNQIEQSQERSLTGGLIVQEGVKRYGRPITLRGWLPRATLDLLFALEATPATAMTLVLADARTFSVIFNRTRIAIEADEVAPYTKASTEPDWQYQTTLNLLTVEPSA</sequence>
<evidence type="ECO:0008006" key="3">
    <source>
        <dbReference type="Google" id="ProtNLM"/>
    </source>
</evidence>
<accession>A0ABX1GE24</accession>
<comment type="caution">
    <text evidence="1">The sequence shown here is derived from an EMBL/GenBank/DDBJ whole genome shotgun (WGS) entry which is preliminary data.</text>
</comment>
<evidence type="ECO:0000313" key="1">
    <source>
        <dbReference type="EMBL" id="NKI17440.1"/>
    </source>
</evidence>